<sequence length="112" mass="11893">MPHRDGRGRLFTVEAAVLAMTWVALVLGAVCTVLGLVTVIRGRHLTLRLAVRADARRTGWFQLLLGSSILLNAVPRVAAAPNSVVLAFTVVALAPIGVAVAGFFRAQVRPRA</sequence>
<feature type="transmembrane region" description="Helical" evidence="1">
    <location>
        <begin position="84"/>
        <end position="104"/>
    </location>
</feature>
<organism evidence="2 3">
    <name type="scientific">Dactylosporangium darangshiense</name>
    <dbReference type="NCBI Taxonomy" id="579108"/>
    <lineage>
        <taxon>Bacteria</taxon>
        <taxon>Bacillati</taxon>
        <taxon>Actinomycetota</taxon>
        <taxon>Actinomycetes</taxon>
        <taxon>Micromonosporales</taxon>
        <taxon>Micromonosporaceae</taxon>
        <taxon>Dactylosporangium</taxon>
    </lineage>
</organism>
<keyword evidence="3" id="KW-1185">Reference proteome</keyword>
<evidence type="ECO:0000313" key="3">
    <source>
        <dbReference type="Proteomes" id="UP001500620"/>
    </source>
</evidence>
<gene>
    <name evidence="2" type="ORF">GCM10022255_116600</name>
</gene>
<dbReference type="EMBL" id="BAABAT010000134">
    <property type="protein sequence ID" value="GAA4264294.1"/>
    <property type="molecule type" value="Genomic_DNA"/>
</dbReference>
<dbReference type="Proteomes" id="UP001500620">
    <property type="component" value="Unassembled WGS sequence"/>
</dbReference>
<comment type="caution">
    <text evidence="2">The sequence shown here is derived from an EMBL/GenBank/DDBJ whole genome shotgun (WGS) entry which is preliminary data.</text>
</comment>
<evidence type="ECO:0000313" key="2">
    <source>
        <dbReference type="EMBL" id="GAA4264294.1"/>
    </source>
</evidence>
<keyword evidence="1" id="KW-0812">Transmembrane</keyword>
<accession>A0ABP8DX51</accession>
<feature type="transmembrane region" description="Helical" evidence="1">
    <location>
        <begin position="60"/>
        <end position="78"/>
    </location>
</feature>
<proteinExistence type="predicted"/>
<keyword evidence="1" id="KW-0472">Membrane</keyword>
<reference evidence="3" key="1">
    <citation type="journal article" date="2019" name="Int. J. Syst. Evol. Microbiol.">
        <title>The Global Catalogue of Microorganisms (GCM) 10K type strain sequencing project: providing services to taxonomists for standard genome sequencing and annotation.</title>
        <authorList>
            <consortium name="The Broad Institute Genomics Platform"/>
            <consortium name="The Broad Institute Genome Sequencing Center for Infectious Disease"/>
            <person name="Wu L."/>
            <person name="Ma J."/>
        </authorList>
    </citation>
    <scope>NUCLEOTIDE SEQUENCE [LARGE SCALE GENOMIC DNA]</scope>
    <source>
        <strain evidence="3">JCM 17441</strain>
    </source>
</reference>
<name>A0ABP8DX51_9ACTN</name>
<protein>
    <submittedName>
        <fullName evidence="2">Uncharacterized protein</fullName>
    </submittedName>
</protein>
<keyword evidence="1" id="KW-1133">Transmembrane helix</keyword>
<feature type="transmembrane region" description="Helical" evidence="1">
    <location>
        <begin position="15"/>
        <end position="40"/>
    </location>
</feature>
<evidence type="ECO:0000256" key="1">
    <source>
        <dbReference type="SAM" id="Phobius"/>
    </source>
</evidence>